<reference evidence="35" key="1">
    <citation type="submission" date="2025-05" db="UniProtKB">
        <authorList>
            <consortium name="Ensembl"/>
        </authorList>
    </citation>
    <scope>IDENTIFICATION</scope>
</reference>
<evidence type="ECO:0000256" key="28">
    <source>
        <dbReference type="ARBA" id="ARBA00062545"/>
    </source>
</evidence>
<evidence type="ECO:0000256" key="23">
    <source>
        <dbReference type="ARBA" id="ARBA00043673"/>
    </source>
</evidence>
<proteinExistence type="inferred from homology"/>
<evidence type="ECO:0000256" key="12">
    <source>
        <dbReference type="ARBA" id="ARBA00023034"/>
    </source>
</evidence>
<feature type="binding site" evidence="33">
    <location>
        <position position="252"/>
    </location>
    <ligand>
        <name>substrate</name>
    </ligand>
</feature>
<comment type="catalytic activity">
    <reaction evidence="26">
        <text>ganglioside GM1 (d18:1(4E)/18:0) + CMP-N-acetyl-beta-neuraminate = ganglioside GD1a (18:1(4E)/18:0) + CMP + H(+)</text>
        <dbReference type="Rhea" id="RHEA:48248"/>
        <dbReference type="ChEBI" id="CHEBI:15378"/>
        <dbReference type="ChEBI" id="CHEBI:57812"/>
        <dbReference type="ChEBI" id="CHEBI:60377"/>
        <dbReference type="ChEBI" id="CHEBI:73110"/>
        <dbReference type="ChEBI" id="CHEBI:90153"/>
    </reaction>
    <physiologicalReaction direction="left-to-right" evidence="26">
        <dbReference type="Rhea" id="RHEA:48249"/>
    </physiologicalReaction>
</comment>
<comment type="similarity">
    <text evidence="5">Belongs to the glycosyltransferase 29 family.</text>
</comment>
<evidence type="ECO:0000256" key="1">
    <source>
        <dbReference type="ARBA" id="ARBA00004447"/>
    </source>
</evidence>
<keyword evidence="10" id="KW-0735">Signal-anchor</keyword>
<evidence type="ECO:0000313" key="35">
    <source>
        <dbReference type="Ensembl" id="ENSEBUP00000017745.1"/>
    </source>
</evidence>
<keyword evidence="36" id="KW-1185">Reference proteome</keyword>
<evidence type="ECO:0000256" key="3">
    <source>
        <dbReference type="ARBA" id="ARBA00004922"/>
    </source>
</evidence>
<protein>
    <recommendedName>
        <fullName evidence="29">CMP-N-acetylneuraminate-beta-galactosamide-alpha-2,3-sialyltransferase 2</fullName>
        <ecNumber evidence="18">2.4.3.2</ecNumber>
        <ecNumber evidence="19">2.4.3.4</ecNumber>
    </recommendedName>
    <alternativeName>
        <fullName evidence="22">Gal-NAc6S</fullName>
    </alternativeName>
    <alternativeName>
        <fullName evidence="20">Gal-beta-1,3-GalNAc-alpha-2,3-sialyltransferase</fullName>
    </alternativeName>
    <alternativeName>
        <fullName evidence="21">Monosialoganglioside sialyltransferase</fullName>
    </alternativeName>
    <alternativeName>
        <fullName evidence="30">ST3Gal II</fullName>
    </alternativeName>
    <alternativeName>
        <fullName evidence="31">ST3GalA.2</fullName>
    </alternativeName>
    <alternativeName>
        <fullName evidence="32">Sialyltransferase 4B</fullName>
    </alternativeName>
</protein>
<dbReference type="OMA" id="WITRAYP"/>
<evidence type="ECO:0000256" key="13">
    <source>
        <dbReference type="ARBA" id="ARBA00023098"/>
    </source>
</evidence>
<sequence length="326" mass="36726">MATRARAAFVSRHQLVLALLSTLLLVCIWYFGSQPGRSSDPLPVVPTTLGCTTRARSSTWFDNCFNSSLSPVWTPANKRLPPHVHDWWLGLQQQGDVGLPVVLAKLFRLIRARKRAATERSEIACLTCALVGNSGNLKDSGFGHEIDAHTYVLRMNRAPTLGFQRDVGSKTTHHFMYPESATNAGENCSHVIIPFKVLDLLWVISALGKGWITKTYAPVLRFLHTRPENVHIYNPAFMKYVHDNWIDGHGRYPSTGMLAVIFSLHICHMVDAYGFGADERGNWHHYWENNRYAGEFRLTGVHDADAEYDVLLQLAALGHIRLRRPS</sequence>
<dbReference type="GeneTree" id="ENSGT00940000156356"/>
<keyword evidence="15" id="KW-1015">Disulfide bond</keyword>
<dbReference type="Ensembl" id="ENSEBUT00000018321.1">
    <property type="protein sequence ID" value="ENSEBUP00000017745.1"/>
    <property type="gene ID" value="ENSEBUG00000011095.1"/>
</dbReference>
<feature type="disulfide bond" evidence="34">
    <location>
        <begin position="128"/>
        <end position="267"/>
    </location>
</feature>
<evidence type="ECO:0000256" key="8">
    <source>
        <dbReference type="ARBA" id="ARBA00022679"/>
    </source>
</evidence>
<evidence type="ECO:0000256" key="11">
    <source>
        <dbReference type="ARBA" id="ARBA00022989"/>
    </source>
</evidence>
<evidence type="ECO:0000256" key="6">
    <source>
        <dbReference type="ARBA" id="ARBA00022525"/>
    </source>
</evidence>
<feature type="binding site" evidence="33">
    <location>
        <position position="285"/>
    </location>
    <ligand>
        <name>substrate</name>
    </ligand>
</feature>
<evidence type="ECO:0000256" key="34">
    <source>
        <dbReference type="PIRSR" id="PIRSR005557-2"/>
    </source>
</evidence>
<feature type="binding site" evidence="33">
    <location>
        <position position="156"/>
    </location>
    <ligand>
        <name>substrate</name>
    </ligand>
</feature>
<comment type="catalytic activity">
    <reaction evidence="17">
        <text>a beta-D-galactosyl-(1-&gt;3)-N-acetyl-alpha-D-galactosaminyl derivative + CMP-N-acetyl-beta-neuraminate = an N-acetyl-alpha-neuraminyl-(2-&gt;3)-beta-D-galactosyl-(1-&gt;3)-N-acetyl-alpha-D-galactosaminyl derivative + CMP + H(+)</text>
        <dbReference type="Rhea" id="RHEA:21616"/>
        <dbReference type="ChEBI" id="CHEBI:15378"/>
        <dbReference type="ChEBI" id="CHEBI:57812"/>
        <dbReference type="ChEBI" id="CHEBI:60377"/>
        <dbReference type="ChEBI" id="CHEBI:133470"/>
        <dbReference type="ChEBI" id="CHEBI:139596"/>
        <dbReference type="EC" id="2.4.3.4"/>
    </reaction>
    <physiologicalReaction direction="left-to-right" evidence="17">
        <dbReference type="Rhea" id="RHEA:21617"/>
    </physiologicalReaction>
</comment>
<comment type="subunit">
    <text evidence="28">Homodimer; disulfide-linked. Homodimer formation occurs in the endoplasmic reticulum.</text>
</comment>
<keyword evidence="16" id="KW-0325">Glycoprotein</keyword>
<dbReference type="EC" id="2.4.3.4" evidence="19"/>
<evidence type="ECO:0000256" key="33">
    <source>
        <dbReference type="PIRSR" id="PIRSR005557-1"/>
    </source>
</evidence>
<evidence type="ECO:0000256" key="27">
    <source>
        <dbReference type="ARBA" id="ARBA00052027"/>
    </source>
</evidence>
<comment type="catalytic activity">
    <reaction evidence="27">
        <text>a globoside GalGb4Cer + CMP-N-acetyl-beta-neuraminate = a globoside MSGG + CMP + H(+)</text>
        <dbReference type="Rhea" id="RHEA:65372"/>
        <dbReference type="ChEBI" id="CHEBI:15378"/>
        <dbReference type="ChEBI" id="CHEBI:57812"/>
        <dbReference type="ChEBI" id="CHEBI:60377"/>
        <dbReference type="ChEBI" id="CHEBI:140623"/>
        <dbReference type="ChEBI" id="CHEBI:140691"/>
    </reaction>
    <physiologicalReaction direction="left-to-right" evidence="27">
        <dbReference type="Rhea" id="RHEA:65373"/>
    </physiologicalReaction>
</comment>
<dbReference type="CDD" id="cd23966">
    <property type="entry name" value="GT29_ST3GAL1_2"/>
    <property type="match status" value="1"/>
</dbReference>
<evidence type="ECO:0000256" key="20">
    <source>
        <dbReference type="ARBA" id="ARBA00042448"/>
    </source>
</evidence>
<evidence type="ECO:0000256" key="2">
    <source>
        <dbReference type="ARBA" id="ARBA00004613"/>
    </source>
</evidence>
<dbReference type="GO" id="GO:0032580">
    <property type="term" value="C:Golgi cisterna membrane"/>
    <property type="evidence" value="ECO:0007669"/>
    <property type="project" value="UniProtKB-SubCell"/>
</dbReference>
<name>A0A8C4QPX0_EPTBU</name>
<dbReference type="Ensembl" id="ENSEBUT00000018351.1">
    <property type="protein sequence ID" value="ENSEBUP00000017775.1"/>
    <property type="gene ID" value="ENSEBUG00000011095.1"/>
</dbReference>
<evidence type="ECO:0000256" key="17">
    <source>
        <dbReference type="ARBA" id="ARBA00036292"/>
    </source>
</evidence>
<evidence type="ECO:0000256" key="31">
    <source>
        <dbReference type="ARBA" id="ARBA00081332"/>
    </source>
</evidence>
<comment type="catalytic activity">
    <reaction evidence="24">
        <text>a ganglioside GM1 (d18:1(4E)) + CMP-N-acetyl-beta-neuraminate = a ganglioside GD1a (d18:1(4E)) + CMP + H(+)</text>
        <dbReference type="Rhea" id="RHEA:18021"/>
        <dbReference type="ChEBI" id="CHEBI:15378"/>
        <dbReference type="ChEBI" id="CHEBI:57812"/>
        <dbReference type="ChEBI" id="CHEBI:60377"/>
        <dbReference type="ChEBI" id="CHEBI:77709"/>
        <dbReference type="ChEBI" id="CHEBI:78445"/>
        <dbReference type="EC" id="2.4.3.2"/>
    </reaction>
    <physiologicalReaction direction="left-to-right" evidence="24">
        <dbReference type="Rhea" id="RHEA:18022"/>
    </physiologicalReaction>
</comment>
<dbReference type="Proteomes" id="UP000694388">
    <property type="component" value="Unplaced"/>
</dbReference>
<comment type="catalytic activity">
    <reaction evidence="23">
        <text>a ganglioside GA1 (d18:1(4E)) + CMP-N-acetyl-beta-neuraminate = a ganglioside GM1b (d18:1(4E)) + CMP + H(+)</text>
        <dbReference type="Rhea" id="RHEA:47560"/>
        <dbReference type="ChEBI" id="CHEBI:15378"/>
        <dbReference type="ChEBI" id="CHEBI:27938"/>
        <dbReference type="ChEBI" id="CHEBI:57812"/>
        <dbReference type="ChEBI" id="CHEBI:60377"/>
        <dbReference type="ChEBI" id="CHEBI:78568"/>
    </reaction>
    <physiologicalReaction direction="left-to-right" evidence="23">
        <dbReference type="Rhea" id="RHEA:47561"/>
    </physiologicalReaction>
</comment>
<evidence type="ECO:0000256" key="21">
    <source>
        <dbReference type="ARBA" id="ARBA00042990"/>
    </source>
</evidence>
<comment type="pathway">
    <text evidence="3">Protein modification; protein glycosylation.</text>
</comment>
<feature type="binding site" evidence="33">
    <location>
        <position position="92"/>
    </location>
    <ligand>
        <name>substrate</name>
    </ligand>
</feature>
<evidence type="ECO:0000256" key="15">
    <source>
        <dbReference type="ARBA" id="ARBA00023157"/>
    </source>
</evidence>
<evidence type="ECO:0000256" key="30">
    <source>
        <dbReference type="ARBA" id="ARBA00081228"/>
    </source>
</evidence>
<keyword evidence="14" id="KW-0472">Membrane</keyword>
<feature type="binding site" evidence="33">
    <location>
        <position position="256"/>
    </location>
    <ligand>
        <name>substrate</name>
    </ligand>
</feature>
<evidence type="ECO:0000256" key="25">
    <source>
        <dbReference type="ARBA" id="ARBA00043816"/>
    </source>
</evidence>
<dbReference type="GO" id="GO:0005576">
    <property type="term" value="C:extracellular region"/>
    <property type="evidence" value="ECO:0007669"/>
    <property type="project" value="UniProtKB-SubCell"/>
</dbReference>
<evidence type="ECO:0000256" key="19">
    <source>
        <dbReference type="ARBA" id="ARBA00039107"/>
    </source>
</evidence>
<feature type="binding site" evidence="33">
    <location>
        <position position="276"/>
    </location>
    <ligand>
        <name>substrate</name>
    </ligand>
</feature>
<dbReference type="Pfam" id="PF00777">
    <property type="entry name" value="Glyco_transf_29"/>
    <property type="match status" value="1"/>
</dbReference>
<dbReference type="GO" id="GO:0097503">
    <property type="term" value="P:sialylation"/>
    <property type="evidence" value="ECO:0007669"/>
    <property type="project" value="TreeGrafter"/>
</dbReference>
<evidence type="ECO:0000256" key="4">
    <source>
        <dbReference type="ARBA" id="ARBA00004934"/>
    </source>
</evidence>
<evidence type="ECO:0000256" key="26">
    <source>
        <dbReference type="ARBA" id="ARBA00047509"/>
    </source>
</evidence>
<dbReference type="PANTHER" id="PTHR46032:SF2">
    <property type="entry name" value="GAL BETA 1,3-GALNAC ALPHA-2,3-SIALYL TRANSFERASE-RELATED"/>
    <property type="match status" value="1"/>
</dbReference>
<keyword evidence="13" id="KW-0443">Lipid metabolism</keyword>
<keyword evidence="9" id="KW-0812">Transmembrane</keyword>
<dbReference type="InterPro" id="IPR051757">
    <property type="entry name" value="Beta-gal_alpha2-3_sialyltrans"/>
</dbReference>
<evidence type="ECO:0000256" key="29">
    <source>
        <dbReference type="ARBA" id="ARBA00072809"/>
    </source>
</evidence>
<evidence type="ECO:0000256" key="18">
    <source>
        <dbReference type="ARBA" id="ARBA00039106"/>
    </source>
</evidence>
<evidence type="ECO:0000256" key="32">
    <source>
        <dbReference type="ARBA" id="ARBA00082805"/>
    </source>
</evidence>
<feature type="binding site" evidence="33">
    <location>
        <position position="216"/>
    </location>
    <ligand>
        <name>substrate</name>
    </ligand>
</feature>
<dbReference type="EC" id="2.4.3.2" evidence="18"/>
<evidence type="ECO:0000256" key="7">
    <source>
        <dbReference type="ARBA" id="ARBA00022676"/>
    </source>
</evidence>
<comment type="subcellular location">
    <subcellularLocation>
        <location evidence="1">Golgi apparatus</location>
        <location evidence="1">Golgi stack membrane</location>
        <topology evidence="1">Single-pass type II membrane protein</topology>
    </subcellularLocation>
    <subcellularLocation>
        <location evidence="2">Secreted</location>
    </subcellularLocation>
</comment>
<comment type="catalytic activity">
    <reaction evidence="25">
        <text>a ganglioside GA1 + CMP-N-acetyl-beta-neuraminate = a ganglioside GM1b + CMP + H(+)</text>
        <dbReference type="Rhea" id="RHEA:48244"/>
        <dbReference type="ChEBI" id="CHEBI:15378"/>
        <dbReference type="ChEBI" id="CHEBI:57812"/>
        <dbReference type="ChEBI" id="CHEBI:60377"/>
        <dbReference type="ChEBI" id="CHEBI:88069"/>
        <dbReference type="ChEBI" id="CHEBI:90151"/>
    </reaction>
    <physiologicalReaction direction="left-to-right" evidence="25">
        <dbReference type="Rhea" id="RHEA:48245"/>
    </physiologicalReaction>
</comment>
<keyword evidence="11" id="KW-1133">Transmembrane helix</keyword>
<keyword evidence="6" id="KW-0964">Secreted</keyword>
<dbReference type="AlphaFoldDB" id="A0A8C4QPX0"/>
<keyword evidence="8" id="KW-0808">Transferase</keyword>
<dbReference type="InterPro" id="IPR001675">
    <property type="entry name" value="Glyco_trans_29"/>
</dbReference>
<accession>A0A8C4QPX0</accession>
<evidence type="ECO:0000256" key="16">
    <source>
        <dbReference type="ARBA" id="ARBA00023180"/>
    </source>
</evidence>
<evidence type="ECO:0000313" key="36">
    <source>
        <dbReference type="Proteomes" id="UP000694388"/>
    </source>
</evidence>
<dbReference type="Gene3D" id="3.90.1480.20">
    <property type="entry name" value="Glycosyl transferase family 29"/>
    <property type="match status" value="1"/>
</dbReference>
<keyword evidence="12" id="KW-0333">Golgi apparatus</keyword>
<evidence type="ECO:0000256" key="10">
    <source>
        <dbReference type="ARBA" id="ARBA00022968"/>
    </source>
</evidence>
<dbReference type="InterPro" id="IPR038578">
    <property type="entry name" value="GT29-like_sf"/>
</dbReference>
<dbReference type="Ensembl" id="ENSEBUT00000018341.1">
    <property type="protein sequence ID" value="ENSEBUP00000017764.1"/>
    <property type="gene ID" value="ENSEBUG00000011095.1"/>
</dbReference>
<feature type="binding site" evidence="33">
    <location>
        <position position="302"/>
    </location>
    <ligand>
        <name>substrate</name>
    </ligand>
</feature>
<dbReference type="InterPro" id="IPR012163">
    <property type="entry name" value="Sialyl_trans"/>
</dbReference>
<dbReference type="GO" id="GO:0047288">
    <property type="term" value="F:beta-D-galactosyl-(1-&gt;3)-N-acetyl-beta-D-galactosaminide alpha-2,3- sialyltransferase"/>
    <property type="evidence" value="ECO:0007669"/>
    <property type="project" value="UniProtKB-EC"/>
</dbReference>
<keyword evidence="7" id="KW-0328">Glycosyltransferase</keyword>
<feature type="binding site" evidence="33">
    <location>
        <position position="133"/>
    </location>
    <ligand>
        <name>substrate</name>
    </ligand>
</feature>
<organism evidence="35 36">
    <name type="scientific">Eptatretus burgeri</name>
    <name type="common">Inshore hagfish</name>
    <dbReference type="NCBI Taxonomy" id="7764"/>
    <lineage>
        <taxon>Eukaryota</taxon>
        <taxon>Metazoa</taxon>
        <taxon>Chordata</taxon>
        <taxon>Craniata</taxon>
        <taxon>Vertebrata</taxon>
        <taxon>Cyclostomata</taxon>
        <taxon>Myxini</taxon>
        <taxon>Myxiniformes</taxon>
        <taxon>Myxinidae</taxon>
        <taxon>Eptatretinae</taxon>
        <taxon>Eptatretus</taxon>
    </lineage>
</organism>
<evidence type="ECO:0000256" key="5">
    <source>
        <dbReference type="ARBA" id="ARBA00006003"/>
    </source>
</evidence>
<dbReference type="Ensembl" id="ENSEBUT00000018333.1">
    <property type="protein sequence ID" value="ENSEBUP00000017757.1"/>
    <property type="gene ID" value="ENSEBUG00000011095.1"/>
</dbReference>
<comment type="pathway">
    <text evidence="4">Glycolipid biosynthesis.</text>
</comment>
<dbReference type="PANTHER" id="PTHR46032">
    <property type="entry name" value="ALPHA-2,3-SIALYLTRANSFERASE ST3GAL I ISOFORM X1"/>
    <property type="match status" value="1"/>
</dbReference>
<dbReference type="GO" id="GO:0006629">
    <property type="term" value="P:lipid metabolic process"/>
    <property type="evidence" value="ECO:0007669"/>
    <property type="project" value="UniProtKB-KW"/>
</dbReference>
<dbReference type="PIRSF" id="PIRSF005557">
    <property type="entry name" value="Sialyl_trans"/>
    <property type="match status" value="1"/>
</dbReference>
<dbReference type="FunFam" id="3.90.1480.20:FF:000002">
    <property type="entry name" value="CMP-N-acetylneuraminate-beta-galactosamide- alpha-2,3-sialyltransferase 2"/>
    <property type="match status" value="1"/>
</dbReference>
<evidence type="ECO:0000256" key="14">
    <source>
        <dbReference type="ARBA" id="ARBA00023136"/>
    </source>
</evidence>
<evidence type="ECO:0000256" key="24">
    <source>
        <dbReference type="ARBA" id="ARBA00043773"/>
    </source>
</evidence>
<evidence type="ECO:0000256" key="9">
    <source>
        <dbReference type="ARBA" id="ARBA00022692"/>
    </source>
</evidence>
<dbReference type="GO" id="GO:0003836">
    <property type="term" value="F:beta-galactoside (CMP) alpha-2,3-sialyltransferase activity"/>
    <property type="evidence" value="ECO:0007669"/>
    <property type="project" value="UniProtKB-EC"/>
</dbReference>
<evidence type="ECO:0000256" key="22">
    <source>
        <dbReference type="ARBA" id="ARBA00042991"/>
    </source>
</evidence>